<dbReference type="Proteomes" id="UP001240236">
    <property type="component" value="Unassembled WGS sequence"/>
</dbReference>
<feature type="region of interest" description="Disordered" evidence="1">
    <location>
        <begin position="467"/>
        <end position="663"/>
    </location>
</feature>
<feature type="compositionally biased region" description="Basic and acidic residues" evidence="1">
    <location>
        <begin position="643"/>
        <end position="663"/>
    </location>
</feature>
<name>A0AAE3W2W5_9ACTN</name>
<feature type="transmembrane region" description="Helical" evidence="2">
    <location>
        <begin position="267"/>
        <end position="289"/>
    </location>
</feature>
<dbReference type="InterPro" id="IPR008969">
    <property type="entry name" value="CarboxyPept-like_regulatory"/>
</dbReference>
<reference evidence="3 4" key="1">
    <citation type="submission" date="2023-07" db="EMBL/GenBank/DDBJ databases">
        <title>Sequencing the genomes of 1000 actinobacteria strains.</title>
        <authorList>
            <person name="Klenk H.-P."/>
        </authorList>
    </citation>
    <scope>NUCLEOTIDE SEQUENCE [LARGE SCALE GENOMIC DNA]</scope>
    <source>
        <strain evidence="3 4">DSM 44709</strain>
    </source>
</reference>
<dbReference type="Gene3D" id="2.60.40.1120">
    <property type="entry name" value="Carboxypeptidase-like, regulatory domain"/>
    <property type="match status" value="1"/>
</dbReference>
<dbReference type="PRINTS" id="PR01228">
    <property type="entry name" value="EGGSHELL"/>
</dbReference>
<evidence type="ECO:0000313" key="3">
    <source>
        <dbReference type="EMBL" id="MDQ0367927.1"/>
    </source>
</evidence>
<feature type="compositionally biased region" description="Gly residues" evidence="1">
    <location>
        <begin position="484"/>
        <end position="499"/>
    </location>
</feature>
<protein>
    <recommendedName>
        <fullName evidence="5">Carboxypeptidase regulatory-like domain-containing protein</fullName>
    </recommendedName>
</protein>
<feature type="compositionally biased region" description="Acidic residues" evidence="1">
    <location>
        <begin position="234"/>
        <end position="243"/>
    </location>
</feature>
<feature type="region of interest" description="Disordered" evidence="1">
    <location>
        <begin position="207"/>
        <end position="260"/>
    </location>
</feature>
<evidence type="ECO:0000256" key="1">
    <source>
        <dbReference type="SAM" id="MobiDB-lite"/>
    </source>
</evidence>
<dbReference type="EMBL" id="JAUSUZ010000001">
    <property type="protein sequence ID" value="MDQ0367927.1"/>
    <property type="molecule type" value="Genomic_DNA"/>
</dbReference>
<keyword evidence="2" id="KW-0472">Membrane</keyword>
<proteinExistence type="predicted"/>
<sequence length="663" mass="65463">MLFVTPASAQADPPELNLSLQAGAINAGQSTKLTVTVSPDNPTDSLAVTVTVFDGVRCSPCSGTGSFDVTLTGDNLAPGQTRSGNIRVTAVGTPVIGEAETEEKSVSLQVKGPEAVQTVRKISGRVVDAATGEGVSGAAVRIQDPAGHQYEAATNGRGTFTFNGSTDRPITPGTIQIAASARDFEAKAATFNGGNGATVDGVTLQLASTKASPSPTPSASASPSASPTATPSADESEASEEPVTDVTDVPDTNNAANQSDDDGGIPWFVVLIGALLVAVGVGTIVLLMIRRKQDREAAEAEEEAKNRTPVGAAAGGFRDDATRIGGAGMGAGGMDDATRITTPISDAPTMITPRSAMDEFPDPYGAPPPGSPGAPKWAGADDDFGGSNDATRVGFGDDRGGNYGGSGGGYGGAAQSGGYDDGYGNDRGGNYGGAGSASVSGGGYGAGGRDGYDGGGYDNQAGAGYGNDRGGYGNDQYDEPTGRYNGGADGYGGQGGGYGATPAGPYGQRADQGGYGAQEIDYGTQNSQGQGGGYGAGQGGYGGGGYGDGAGGGNYGGQGGYGDGGGAGQGGYGAGQGGNYGGQGGYGDRGGYDQGGYDQQGGGYGGGQGGGYPAQQGGGYDQQQGAGYGGQQGGDRGGYDQGGYRDDRGNQQRGDRRIDWMDD</sequence>
<feature type="compositionally biased region" description="Low complexity" evidence="1">
    <location>
        <begin position="207"/>
        <end position="233"/>
    </location>
</feature>
<comment type="caution">
    <text evidence="3">The sequence shown here is derived from an EMBL/GenBank/DDBJ whole genome shotgun (WGS) entry which is preliminary data.</text>
</comment>
<organism evidence="3 4">
    <name type="scientific">Catenuloplanes indicus</name>
    <dbReference type="NCBI Taxonomy" id="137267"/>
    <lineage>
        <taxon>Bacteria</taxon>
        <taxon>Bacillati</taxon>
        <taxon>Actinomycetota</taxon>
        <taxon>Actinomycetes</taxon>
        <taxon>Micromonosporales</taxon>
        <taxon>Micromonosporaceae</taxon>
        <taxon>Catenuloplanes</taxon>
    </lineage>
</organism>
<keyword evidence="2" id="KW-0812">Transmembrane</keyword>
<gene>
    <name evidence="3" type="ORF">J2S42_004596</name>
</gene>
<feature type="region of interest" description="Disordered" evidence="1">
    <location>
        <begin position="300"/>
        <end position="319"/>
    </location>
</feature>
<evidence type="ECO:0008006" key="5">
    <source>
        <dbReference type="Google" id="ProtNLM"/>
    </source>
</evidence>
<feature type="compositionally biased region" description="Gly residues" evidence="1">
    <location>
        <begin position="529"/>
        <end position="641"/>
    </location>
</feature>
<dbReference type="RefSeq" id="WP_307242277.1">
    <property type="nucleotide sequence ID" value="NZ_JAUSUZ010000001.1"/>
</dbReference>
<keyword evidence="2" id="KW-1133">Transmembrane helix</keyword>
<evidence type="ECO:0000313" key="4">
    <source>
        <dbReference type="Proteomes" id="UP001240236"/>
    </source>
</evidence>
<dbReference type="AlphaFoldDB" id="A0AAE3W2W5"/>
<keyword evidence="4" id="KW-1185">Reference proteome</keyword>
<accession>A0AAE3W2W5</accession>
<dbReference type="SUPFAM" id="SSF49464">
    <property type="entry name" value="Carboxypeptidase regulatory domain-like"/>
    <property type="match status" value="1"/>
</dbReference>
<evidence type="ECO:0000256" key="2">
    <source>
        <dbReference type="SAM" id="Phobius"/>
    </source>
</evidence>
<feature type="region of interest" description="Disordered" evidence="1">
    <location>
        <begin position="364"/>
        <end position="399"/>
    </location>
</feature>